<dbReference type="AlphaFoldDB" id="A0A4V3ENM8"/>
<keyword evidence="3 6" id="KW-0812">Transmembrane</keyword>
<comment type="subcellular location">
    <subcellularLocation>
        <location evidence="1">Cell membrane</location>
        <topology evidence="1">Multi-pass membrane protein</topology>
    </subcellularLocation>
</comment>
<feature type="transmembrane region" description="Helical" evidence="6">
    <location>
        <begin position="381"/>
        <end position="400"/>
    </location>
</feature>
<feature type="transmembrane region" description="Helical" evidence="6">
    <location>
        <begin position="459"/>
        <end position="483"/>
    </location>
</feature>
<evidence type="ECO:0000256" key="4">
    <source>
        <dbReference type="ARBA" id="ARBA00022989"/>
    </source>
</evidence>
<organism evidence="7 8">
    <name type="scientific">Naumannella halotolerans</name>
    <dbReference type="NCBI Taxonomy" id="993414"/>
    <lineage>
        <taxon>Bacteria</taxon>
        <taxon>Bacillati</taxon>
        <taxon>Actinomycetota</taxon>
        <taxon>Actinomycetes</taxon>
        <taxon>Propionibacteriales</taxon>
        <taxon>Propionibacteriaceae</taxon>
        <taxon>Naumannella</taxon>
    </lineage>
</organism>
<gene>
    <name evidence="7" type="ORF">CLV29_2008</name>
</gene>
<feature type="transmembrane region" description="Helical" evidence="6">
    <location>
        <begin position="168"/>
        <end position="188"/>
    </location>
</feature>
<feature type="transmembrane region" description="Helical" evidence="6">
    <location>
        <begin position="200"/>
        <end position="219"/>
    </location>
</feature>
<proteinExistence type="predicted"/>
<protein>
    <submittedName>
        <fullName evidence="7">Putative copper resistance protein D</fullName>
    </submittedName>
</protein>
<evidence type="ECO:0000256" key="3">
    <source>
        <dbReference type="ARBA" id="ARBA00022692"/>
    </source>
</evidence>
<feature type="transmembrane region" description="Helical" evidence="6">
    <location>
        <begin position="95"/>
        <end position="115"/>
    </location>
</feature>
<dbReference type="Pfam" id="PF09678">
    <property type="entry name" value="Caa3_CtaG"/>
    <property type="match status" value="1"/>
</dbReference>
<name>A0A4V3ENM8_9ACTN</name>
<feature type="transmembrane region" description="Helical" evidence="6">
    <location>
        <begin position="420"/>
        <end position="438"/>
    </location>
</feature>
<evidence type="ECO:0000313" key="8">
    <source>
        <dbReference type="Proteomes" id="UP000295371"/>
    </source>
</evidence>
<keyword evidence="2" id="KW-1003">Cell membrane</keyword>
<feature type="transmembrane region" description="Helical" evidence="6">
    <location>
        <begin position="532"/>
        <end position="561"/>
    </location>
</feature>
<comment type="caution">
    <text evidence="7">The sequence shown here is derived from an EMBL/GenBank/DDBJ whole genome shotgun (WGS) entry which is preliminary data.</text>
</comment>
<dbReference type="OrthoDB" id="5241646at2"/>
<keyword evidence="5 6" id="KW-0472">Membrane</keyword>
<accession>A0A4V3ENM8</accession>
<reference evidence="7 8" key="1">
    <citation type="submission" date="2019-03" db="EMBL/GenBank/DDBJ databases">
        <title>Genomic Encyclopedia of Archaeal and Bacterial Type Strains, Phase II (KMG-II): from individual species to whole genera.</title>
        <authorList>
            <person name="Goeker M."/>
        </authorList>
    </citation>
    <scope>NUCLEOTIDE SEQUENCE [LARGE SCALE GENOMIC DNA]</scope>
    <source>
        <strain evidence="7 8">DSM 24323</strain>
    </source>
</reference>
<feature type="transmembrane region" description="Helical" evidence="6">
    <location>
        <begin position="12"/>
        <end position="29"/>
    </location>
</feature>
<evidence type="ECO:0000256" key="1">
    <source>
        <dbReference type="ARBA" id="ARBA00004651"/>
    </source>
</evidence>
<dbReference type="InterPro" id="IPR019108">
    <property type="entry name" value="Caa3_assmbl_CtaG-rel"/>
</dbReference>
<dbReference type="GO" id="GO:0005886">
    <property type="term" value="C:plasma membrane"/>
    <property type="evidence" value="ECO:0007669"/>
    <property type="project" value="UniProtKB-SubCell"/>
</dbReference>
<feature type="transmembrane region" description="Helical" evidence="6">
    <location>
        <begin position="235"/>
        <end position="253"/>
    </location>
</feature>
<dbReference type="EMBL" id="SOAW01000001">
    <property type="protein sequence ID" value="TDT34348.1"/>
    <property type="molecule type" value="Genomic_DNA"/>
</dbReference>
<keyword evidence="8" id="KW-1185">Reference proteome</keyword>
<evidence type="ECO:0000256" key="2">
    <source>
        <dbReference type="ARBA" id="ARBA00022475"/>
    </source>
</evidence>
<feature type="transmembrane region" description="Helical" evidence="6">
    <location>
        <begin position="49"/>
        <end position="74"/>
    </location>
</feature>
<feature type="transmembrane region" description="Helical" evidence="6">
    <location>
        <begin position="144"/>
        <end position="161"/>
    </location>
</feature>
<feature type="transmembrane region" description="Helical" evidence="6">
    <location>
        <begin position="294"/>
        <end position="313"/>
    </location>
</feature>
<sequence>MAAVQGTDRPIGWPVVLGAVLMAALGIVLRQSEPPLPGFAEQELFTQIGAAVFGLAALFLALGTLAHLLGLTLLRRRPERGESEWLLAPDDLRQLRVAGIWAIGWAITAALQTPFAGANSIGVPVRYAFTDLSSFLSGTQTTPTWLFTALGALVLGICCLIGRSWPSAIAGVWLSLLLSLPTVVTAQVSVGRDHDFATDAATIGTPAFLLAGAAAWAFLHRGDDSVAAATRTRRIVAVAGLLALLLRIGIGVFELAGTAPWASRYGIVMLIGLLLLAALPLTALGSWNRRRARIAVTLAGLSLGNQVALLALFPPRFRVPQTDQENYLGFNLPSPPMLPELLGPGRPNLLLATVALTAIVLYLLGWLRLRRGGIEWPVVRTICWTLGWLLICYAATSGLWEYGSAMFSYHMLVHVTLNMLAPVLLVLGGPVTLALRVGHPAAVDGLQTVRDGVEAIMGWRVLGVLAHPLLVWAAFVGSLYVLYLTPLFDLSMRFHWAHQLTTFHFLITGFFYYAVVIGVDQPPRPLPHIARLGYVFAAMPFHAFFAVIVMSAEVIIGADFYPLLGLTWGPDLATDQELGGQLTWALGEFPLLVVVVALLIQWFRQDNREARRKDRAMDAGYDDAYEEYQRTLAALAEQDRRRESR</sequence>
<dbReference type="Proteomes" id="UP000295371">
    <property type="component" value="Unassembled WGS sequence"/>
</dbReference>
<feature type="transmembrane region" description="Helical" evidence="6">
    <location>
        <begin position="265"/>
        <end position="287"/>
    </location>
</feature>
<evidence type="ECO:0000256" key="6">
    <source>
        <dbReference type="SAM" id="Phobius"/>
    </source>
</evidence>
<dbReference type="RefSeq" id="WP_133754734.1">
    <property type="nucleotide sequence ID" value="NZ_SOAW01000001.1"/>
</dbReference>
<keyword evidence="4 6" id="KW-1133">Transmembrane helix</keyword>
<evidence type="ECO:0000256" key="5">
    <source>
        <dbReference type="ARBA" id="ARBA00023136"/>
    </source>
</evidence>
<feature type="transmembrane region" description="Helical" evidence="6">
    <location>
        <begin position="581"/>
        <end position="603"/>
    </location>
</feature>
<feature type="transmembrane region" description="Helical" evidence="6">
    <location>
        <begin position="503"/>
        <end position="520"/>
    </location>
</feature>
<evidence type="ECO:0000313" key="7">
    <source>
        <dbReference type="EMBL" id="TDT34348.1"/>
    </source>
</evidence>
<feature type="transmembrane region" description="Helical" evidence="6">
    <location>
        <begin position="349"/>
        <end position="369"/>
    </location>
</feature>